<dbReference type="PANTHER" id="PTHR11905">
    <property type="entry name" value="ADAM A DISINTEGRIN AND METALLOPROTEASE DOMAIN"/>
    <property type="match status" value="1"/>
</dbReference>
<feature type="region of interest" description="Disordered" evidence="1">
    <location>
        <begin position="395"/>
        <end position="459"/>
    </location>
</feature>
<evidence type="ECO:0000259" key="4">
    <source>
        <dbReference type="PROSITE" id="PS50214"/>
    </source>
</evidence>
<feature type="domain" description="Disintegrin" evidence="4">
    <location>
        <begin position="71"/>
        <end position="168"/>
    </location>
</feature>
<evidence type="ECO:0000256" key="1">
    <source>
        <dbReference type="SAM" id="MobiDB-lite"/>
    </source>
</evidence>
<keyword evidence="6" id="KW-1185">Reference proteome</keyword>
<feature type="compositionally biased region" description="Basic and acidic residues" evidence="1">
    <location>
        <begin position="406"/>
        <end position="427"/>
    </location>
</feature>
<dbReference type="SMART" id="SM00050">
    <property type="entry name" value="DISIN"/>
    <property type="match status" value="1"/>
</dbReference>
<protein>
    <submittedName>
        <fullName evidence="5">Disintegrin-domain-containing protein</fullName>
    </submittedName>
</protein>
<feature type="compositionally biased region" description="Polar residues" evidence="1">
    <location>
        <begin position="49"/>
        <end position="58"/>
    </location>
</feature>
<dbReference type="STRING" id="1160509.A0A3N4HMV0"/>
<feature type="compositionally biased region" description="Low complexity" evidence="1">
    <location>
        <begin position="395"/>
        <end position="405"/>
    </location>
</feature>
<dbReference type="Gene3D" id="4.10.70.10">
    <property type="entry name" value="Disintegrin domain"/>
    <property type="match status" value="1"/>
</dbReference>
<feature type="signal peptide" evidence="3">
    <location>
        <begin position="1"/>
        <end position="30"/>
    </location>
</feature>
<feature type="region of interest" description="Disordered" evidence="1">
    <location>
        <begin position="49"/>
        <end position="69"/>
    </location>
</feature>
<feature type="transmembrane region" description="Helical" evidence="2">
    <location>
        <begin position="327"/>
        <end position="350"/>
    </location>
</feature>
<dbReference type="AlphaFoldDB" id="A0A3N4HMV0"/>
<proteinExistence type="predicted"/>
<gene>
    <name evidence="5" type="ORF">BJ508DRAFT_418543</name>
</gene>
<organism evidence="5 6">
    <name type="scientific">Ascobolus immersus RN42</name>
    <dbReference type="NCBI Taxonomy" id="1160509"/>
    <lineage>
        <taxon>Eukaryota</taxon>
        <taxon>Fungi</taxon>
        <taxon>Dikarya</taxon>
        <taxon>Ascomycota</taxon>
        <taxon>Pezizomycotina</taxon>
        <taxon>Pezizomycetes</taxon>
        <taxon>Pezizales</taxon>
        <taxon>Ascobolaceae</taxon>
        <taxon>Ascobolus</taxon>
    </lineage>
</organism>
<keyword evidence="2" id="KW-0472">Membrane</keyword>
<reference evidence="5 6" key="1">
    <citation type="journal article" date="2018" name="Nat. Ecol. Evol.">
        <title>Pezizomycetes genomes reveal the molecular basis of ectomycorrhizal truffle lifestyle.</title>
        <authorList>
            <person name="Murat C."/>
            <person name="Payen T."/>
            <person name="Noel B."/>
            <person name="Kuo A."/>
            <person name="Morin E."/>
            <person name="Chen J."/>
            <person name="Kohler A."/>
            <person name="Krizsan K."/>
            <person name="Balestrini R."/>
            <person name="Da Silva C."/>
            <person name="Montanini B."/>
            <person name="Hainaut M."/>
            <person name="Levati E."/>
            <person name="Barry K.W."/>
            <person name="Belfiori B."/>
            <person name="Cichocki N."/>
            <person name="Clum A."/>
            <person name="Dockter R.B."/>
            <person name="Fauchery L."/>
            <person name="Guy J."/>
            <person name="Iotti M."/>
            <person name="Le Tacon F."/>
            <person name="Lindquist E.A."/>
            <person name="Lipzen A."/>
            <person name="Malagnac F."/>
            <person name="Mello A."/>
            <person name="Molinier V."/>
            <person name="Miyauchi S."/>
            <person name="Poulain J."/>
            <person name="Riccioni C."/>
            <person name="Rubini A."/>
            <person name="Sitrit Y."/>
            <person name="Splivallo R."/>
            <person name="Traeger S."/>
            <person name="Wang M."/>
            <person name="Zifcakova L."/>
            <person name="Wipf D."/>
            <person name="Zambonelli A."/>
            <person name="Paolocci F."/>
            <person name="Nowrousian M."/>
            <person name="Ottonello S."/>
            <person name="Baldrian P."/>
            <person name="Spatafora J.W."/>
            <person name="Henrissat B."/>
            <person name="Nagy L.G."/>
            <person name="Aury J.M."/>
            <person name="Wincker P."/>
            <person name="Grigoriev I.V."/>
            <person name="Bonfante P."/>
            <person name="Martin F.M."/>
        </authorList>
    </citation>
    <scope>NUCLEOTIDE SEQUENCE [LARGE SCALE GENOMIC DNA]</scope>
    <source>
        <strain evidence="5 6">RN42</strain>
    </source>
</reference>
<keyword evidence="2" id="KW-0812">Transmembrane</keyword>
<sequence>MLFNINSRQQRLGGLVIATWLLGLVMVVRAAPAQIGVVEATLERYELNRTASTETTSPKPVPTAAPKSTTPGVCGDGIIDFEAGEECDCGDRNDCKYSRTSCCDYRTCKLVKEAVCDSSDPLQTCCDRCQYRPVNALCRASKSPICDPIEEKCTGTSGTCPEDQTTPNETPCGDGLTCASGLCTSRDDFCQNNVKSQPINDDTFVYDRLGFLKNNRTIEISGLCKKPTHEEDRACSWVGTCGLRYADGDKEELEECFVPVENVPDVTPWSFPNGTDCSSNKFGKGICVEGACLRLRNFQGQMRYENREEHDARVTKKTYPSAVKMDVILGAVLGTLGGIIFVVAVIWVWCSGRGGMAGFADDSSESTRYTVEEILVVRPQRESMLIEKTLSGTGTLTGTVTTTEVTPEHDELDRAERTTTERSDHQRIKVTAVEADEEDEADEVDEKESEKKSKGDPSS</sequence>
<dbReference type="PROSITE" id="PS50214">
    <property type="entry name" value="DISINTEGRIN_2"/>
    <property type="match status" value="1"/>
</dbReference>
<dbReference type="GO" id="GO:0007229">
    <property type="term" value="P:integrin-mediated signaling pathway"/>
    <property type="evidence" value="ECO:0007669"/>
    <property type="project" value="UniProtKB-KW"/>
</dbReference>
<evidence type="ECO:0000256" key="2">
    <source>
        <dbReference type="SAM" id="Phobius"/>
    </source>
</evidence>
<keyword evidence="2" id="KW-1133">Transmembrane helix</keyword>
<feature type="chain" id="PRO_5018311705" evidence="3">
    <location>
        <begin position="31"/>
        <end position="459"/>
    </location>
</feature>
<dbReference type="PANTHER" id="PTHR11905:SF159">
    <property type="entry name" value="ADAM METALLOPROTEASE"/>
    <property type="match status" value="1"/>
</dbReference>
<dbReference type="EMBL" id="ML119786">
    <property type="protein sequence ID" value="RPA74587.1"/>
    <property type="molecule type" value="Genomic_DNA"/>
</dbReference>
<dbReference type="Pfam" id="PF00200">
    <property type="entry name" value="Disintegrin"/>
    <property type="match status" value="1"/>
</dbReference>
<dbReference type="Proteomes" id="UP000275078">
    <property type="component" value="Unassembled WGS sequence"/>
</dbReference>
<keyword evidence="3" id="KW-0732">Signal</keyword>
<dbReference type="InterPro" id="IPR001762">
    <property type="entry name" value="Disintegrin_dom"/>
</dbReference>
<name>A0A3N4HMV0_ASCIM</name>
<dbReference type="SUPFAM" id="SSF57552">
    <property type="entry name" value="Blood coagulation inhibitor (disintegrin)"/>
    <property type="match status" value="1"/>
</dbReference>
<evidence type="ECO:0000313" key="5">
    <source>
        <dbReference type="EMBL" id="RPA74587.1"/>
    </source>
</evidence>
<keyword evidence="5" id="KW-0401">Integrin</keyword>
<dbReference type="InterPro" id="IPR036436">
    <property type="entry name" value="Disintegrin_dom_sf"/>
</dbReference>
<accession>A0A3N4HMV0</accession>
<evidence type="ECO:0000313" key="6">
    <source>
        <dbReference type="Proteomes" id="UP000275078"/>
    </source>
</evidence>
<evidence type="ECO:0000256" key="3">
    <source>
        <dbReference type="SAM" id="SignalP"/>
    </source>
</evidence>
<feature type="compositionally biased region" description="Acidic residues" evidence="1">
    <location>
        <begin position="434"/>
        <end position="447"/>
    </location>
</feature>
<feature type="compositionally biased region" description="Basic and acidic residues" evidence="1">
    <location>
        <begin position="448"/>
        <end position="459"/>
    </location>
</feature>
<dbReference type="OrthoDB" id="5951731at2759"/>